<dbReference type="PANTHER" id="PTHR22106">
    <property type="entry name" value="COILED-COIL DOMAIN-CONTAINING PROTEIN 78"/>
    <property type="match status" value="1"/>
</dbReference>
<dbReference type="SUPFAM" id="SSF52540">
    <property type="entry name" value="P-loop containing nucleoside triphosphate hydrolases"/>
    <property type="match status" value="1"/>
</dbReference>
<comment type="caution">
    <text evidence="6">The sequence shown here is derived from an EMBL/GenBank/DDBJ whole genome shotgun (WGS) entry which is preliminary data.</text>
</comment>
<feature type="coiled-coil region" evidence="4">
    <location>
        <begin position="601"/>
        <end position="731"/>
    </location>
</feature>
<feature type="coiled-coil region" evidence="4">
    <location>
        <begin position="783"/>
        <end position="841"/>
    </location>
</feature>
<accession>A0A9Q1C9Z6</accession>
<evidence type="ECO:0000313" key="6">
    <source>
        <dbReference type="EMBL" id="KAJ8040791.1"/>
    </source>
</evidence>
<keyword evidence="2" id="KW-0067">ATP-binding</keyword>
<name>A0A9Q1C9Z6_HOLLE</name>
<proteinExistence type="inferred from homology"/>
<dbReference type="PROSITE" id="PS50067">
    <property type="entry name" value="KINESIN_MOTOR_2"/>
    <property type="match status" value="1"/>
</dbReference>
<comment type="caution">
    <text evidence="3">Lacks conserved residue(s) required for the propagation of feature annotation.</text>
</comment>
<dbReference type="Pfam" id="PF14739">
    <property type="entry name" value="DUF4472"/>
    <property type="match status" value="1"/>
</dbReference>
<dbReference type="GO" id="GO:0003777">
    <property type="term" value="F:microtubule motor activity"/>
    <property type="evidence" value="ECO:0007669"/>
    <property type="project" value="InterPro"/>
</dbReference>
<evidence type="ECO:0000313" key="7">
    <source>
        <dbReference type="Proteomes" id="UP001152320"/>
    </source>
</evidence>
<reference evidence="6" key="1">
    <citation type="submission" date="2021-10" db="EMBL/GenBank/DDBJ databases">
        <title>Tropical sea cucumber genome reveals ecological adaptation and Cuvierian tubules defense mechanism.</title>
        <authorList>
            <person name="Chen T."/>
        </authorList>
    </citation>
    <scope>NUCLEOTIDE SEQUENCE</scope>
    <source>
        <strain evidence="6">Nanhai2018</strain>
        <tissue evidence="6">Muscle</tissue>
    </source>
</reference>
<feature type="domain" description="Kinesin motor" evidence="5">
    <location>
        <begin position="1"/>
        <end position="290"/>
    </location>
</feature>
<evidence type="ECO:0000256" key="1">
    <source>
        <dbReference type="ARBA" id="ARBA00022741"/>
    </source>
</evidence>
<dbReference type="EMBL" id="JAIZAY010000006">
    <property type="protein sequence ID" value="KAJ8040791.1"/>
    <property type="molecule type" value="Genomic_DNA"/>
</dbReference>
<keyword evidence="4" id="KW-0175">Coiled coil</keyword>
<comment type="similarity">
    <text evidence="3">Belongs to the TRAFAC class myosin-kinesin ATPase superfamily. Kinesin family.</text>
</comment>
<evidence type="ECO:0000256" key="3">
    <source>
        <dbReference type="PROSITE-ProRule" id="PRU00283"/>
    </source>
</evidence>
<gene>
    <name evidence="6" type="ORF">HOLleu_15191</name>
</gene>
<dbReference type="PANTHER" id="PTHR22106:SF5">
    <property type="entry name" value="COILED-COIL DOMAIN-CONTAINING PROTEIN 78"/>
    <property type="match status" value="1"/>
</dbReference>
<evidence type="ECO:0000256" key="4">
    <source>
        <dbReference type="SAM" id="Coils"/>
    </source>
</evidence>
<sequence>MPVVSHTKFYDEDSSNRVVFETCIQPMVDLFLAGFNLSFLCLGEIQSGRSFTLLGDNQKYMGVVHFTVQTLLEKIAESNEGPLHGDSPSTVKINLKMYEVYNEVIRDLFQPGVGTQPGEMGCNPQNWFHIKNVTKVPLTSDDVMTSLRNGWNQRTSTVTDFGDAKSRATIIIEFEANVSMDQYGYPHRSFLRFADLPALDNFQADVQEVQRREGTGLNKSVVALQQLVTDLSKIKDPSHVFNYSESKVTSLLSDSFGGNSKTKVMVHLKPSSSPAMAKTLLQFSSQLSQIRNYFILNDVAAQGLLTQMRAKILSLQNQLGVQSMMKPSAGSQKNVDQLIDDEEIMRYGKRKNPIIFGGGQRSPGVTRGHTLKTLLTQYLEAKLRMENGYMVRKLDRLQNQFSDVAASKEDLSRRLIESEEERLRASRSLVDVKIENSNLKEKLAQENFELKNKLMSLESDLLQEQNERRRALNNYSHTRNRYEGLENESRTLADQYADLQAKYEALIKKHDLEVRKNQELGMELLNLLNAEVALLKQQDNLQNASYHESYSTEDLRRIRDIAVGLSAERDKVNDPSPDTSSLRNILFGDTERFKKDVDKMKSVYDQQQDALQSQIKRLNEDIKKSKLQALEVQKKLTKQEVELMMAKESAKEMEREINNLNLQIRDKNEEFRKRLQKYLDDITDYVEQASQIPNAGQVLRGTVDKITQDLKKTYQNREKQLSEAARSFRNQSQKVAKKHEKLLVAYRLLKKQVSSQGETDTDPEEHELSLSDANLESINRQELTKLGLEMKMLKEQLEKARKDGVMNNSLESLKAQYQEQQDEIEKERSALLASNALLEEQLAESQAYIRREIPRYKEEIQALRRKLGITDQPQYDYFGAPRRDPYLDYVRRQGPARTFPEF</sequence>
<feature type="coiled-coil region" evidence="4">
    <location>
        <begin position="394"/>
        <end position="509"/>
    </location>
</feature>
<evidence type="ECO:0000256" key="2">
    <source>
        <dbReference type="ARBA" id="ARBA00022840"/>
    </source>
</evidence>
<dbReference type="InterPro" id="IPR027417">
    <property type="entry name" value="P-loop_NTPase"/>
</dbReference>
<dbReference type="SMART" id="SM00129">
    <property type="entry name" value="KISc"/>
    <property type="match status" value="1"/>
</dbReference>
<dbReference type="InterPro" id="IPR029329">
    <property type="entry name" value="DUF4472"/>
</dbReference>
<protein>
    <submittedName>
        <fullName evidence="6">Coiled-coil domain-containing protein 78</fullName>
    </submittedName>
</protein>
<dbReference type="Pfam" id="PF00225">
    <property type="entry name" value="Kinesin"/>
    <property type="match status" value="1"/>
</dbReference>
<dbReference type="InterPro" id="IPR001752">
    <property type="entry name" value="Kinesin_motor_dom"/>
</dbReference>
<dbReference type="InterPro" id="IPR039873">
    <property type="entry name" value="CCDC78"/>
</dbReference>
<keyword evidence="7" id="KW-1185">Reference proteome</keyword>
<dbReference type="GO" id="GO:0005524">
    <property type="term" value="F:ATP binding"/>
    <property type="evidence" value="ECO:0007669"/>
    <property type="project" value="UniProtKB-KW"/>
</dbReference>
<dbReference type="GO" id="GO:0005737">
    <property type="term" value="C:cytoplasm"/>
    <property type="evidence" value="ECO:0007669"/>
    <property type="project" value="TreeGrafter"/>
</dbReference>
<dbReference type="PRINTS" id="PR00380">
    <property type="entry name" value="KINESINHEAVY"/>
</dbReference>
<evidence type="ECO:0000259" key="5">
    <source>
        <dbReference type="PROSITE" id="PS50067"/>
    </source>
</evidence>
<dbReference type="AlphaFoldDB" id="A0A9Q1C9Z6"/>
<dbReference type="Gene3D" id="3.40.850.10">
    <property type="entry name" value="Kinesin motor domain"/>
    <property type="match status" value="1"/>
</dbReference>
<dbReference type="Proteomes" id="UP001152320">
    <property type="component" value="Chromosome 6"/>
</dbReference>
<dbReference type="GO" id="GO:0007018">
    <property type="term" value="P:microtubule-based movement"/>
    <property type="evidence" value="ECO:0007669"/>
    <property type="project" value="InterPro"/>
</dbReference>
<dbReference type="GO" id="GO:0008017">
    <property type="term" value="F:microtubule binding"/>
    <property type="evidence" value="ECO:0007669"/>
    <property type="project" value="InterPro"/>
</dbReference>
<dbReference type="OrthoDB" id="2113965at2759"/>
<organism evidence="6 7">
    <name type="scientific">Holothuria leucospilota</name>
    <name type="common">Black long sea cucumber</name>
    <name type="synonym">Mertensiothuria leucospilota</name>
    <dbReference type="NCBI Taxonomy" id="206669"/>
    <lineage>
        <taxon>Eukaryota</taxon>
        <taxon>Metazoa</taxon>
        <taxon>Echinodermata</taxon>
        <taxon>Eleutherozoa</taxon>
        <taxon>Echinozoa</taxon>
        <taxon>Holothuroidea</taxon>
        <taxon>Aspidochirotacea</taxon>
        <taxon>Aspidochirotida</taxon>
        <taxon>Holothuriidae</taxon>
        <taxon>Holothuria</taxon>
    </lineage>
</organism>
<dbReference type="InterPro" id="IPR036961">
    <property type="entry name" value="Kinesin_motor_dom_sf"/>
</dbReference>
<keyword evidence="1" id="KW-0547">Nucleotide-binding</keyword>